<name>A0A0F9QLD9_9ZZZZ</name>
<dbReference type="PANTHER" id="PTHR47163:SF2">
    <property type="entry name" value="SI:DKEY-17M8.2"/>
    <property type="match status" value="1"/>
</dbReference>
<dbReference type="SMART" id="SM01126">
    <property type="entry name" value="DDE_Tnp_IS1595"/>
    <property type="match status" value="1"/>
</dbReference>
<feature type="domain" description="ISXO2-like transposase" evidence="1">
    <location>
        <begin position="127"/>
        <end position="274"/>
    </location>
</feature>
<gene>
    <name evidence="2" type="ORF">LCGC14_1001220</name>
</gene>
<proteinExistence type="predicted"/>
<dbReference type="Pfam" id="PF12760">
    <property type="entry name" value="Zn_ribbon_IS1595"/>
    <property type="match status" value="1"/>
</dbReference>
<sequence length="312" mass="35195">MCQVTISSFEFFKMFPDERSARVHFEGATWPNGPVCPYCEYLDITTLKREGYYRCKSCRKDFTVRVGTVMHRSKIPIRKWLFAMYLVCTARKGVSSVQLSKEIGITQKSAWFLLQRIREGCSKEGEKLSGIVEVDETFIGGLEGNKHKDKKLKAGRGAVGKAAVLGMRERDGEHRVKAFPIADTTSQLLQHSIEKNVNPGATICTDEHGAYRGLRGYDHRVIKHKAGRYVDGMAGTNGIESVWAVLKRGYYGIYHHFSVKHLARYVDEFTFRLNAGNVKIHTMNRINSLIIGMVGKRLTYKALIAEPVPKAG</sequence>
<dbReference type="InterPro" id="IPR053164">
    <property type="entry name" value="IS1016-like_transposase"/>
</dbReference>
<evidence type="ECO:0000313" key="2">
    <source>
        <dbReference type="EMBL" id="KKN13936.1"/>
    </source>
</evidence>
<organism evidence="2">
    <name type="scientific">marine sediment metagenome</name>
    <dbReference type="NCBI Taxonomy" id="412755"/>
    <lineage>
        <taxon>unclassified sequences</taxon>
        <taxon>metagenomes</taxon>
        <taxon>ecological metagenomes</taxon>
    </lineage>
</organism>
<dbReference type="InterPro" id="IPR024445">
    <property type="entry name" value="Tnp_ISXO2-like"/>
</dbReference>
<dbReference type="AlphaFoldDB" id="A0A0F9QLD9"/>
<accession>A0A0F9QLD9</accession>
<reference evidence="2" key="1">
    <citation type="journal article" date="2015" name="Nature">
        <title>Complex archaea that bridge the gap between prokaryotes and eukaryotes.</title>
        <authorList>
            <person name="Spang A."/>
            <person name="Saw J.H."/>
            <person name="Jorgensen S.L."/>
            <person name="Zaremba-Niedzwiedzka K."/>
            <person name="Martijn J."/>
            <person name="Lind A.E."/>
            <person name="van Eijk R."/>
            <person name="Schleper C."/>
            <person name="Guy L."/>
            <person name="Ettema T.J."/>
        </authorList>
    </citation>
    <scope>NUCLEOTIDE SEQUENCE</scope>
</reference>
<dbReference type="InterPro" id="IPR024442">
    <property type="entry name" value="Transposase_Zn_ribbon"/>
</dbReference>
<comment type="caution">
    <text evidence="2">The sequence shown here is derived from an EMBL/GenBank/DDBJ whole genome shotgun (WGS) entry which is preliminary data.</text>
</comment>
<dbReference type="NCBIfam" id="NF033547">
    <property type="entry name" value="transpos_IS1595"/>
    <property type="match status" value="1"/>
</dbReference>
<evidence type="ECO:0000259" key="1">
    <source>
        <dbReference type="SMART" id="SM01126"/>
    </source>
</evidence>
<dbReference type="PANTHER" id="PTHR47163">
    <property type="entry name" value="DDE_TNP_IS1595 DOMAIN-CONTAINING PROTEIN"/>
    <property type="match status" value="1"/>
</dbReference>
<dbReference type="EMBL" id="LAZR01003869">
    <property type="protein sequence ID" value="KKN13936.1"/>
    <property type="molecule type" value="Genomic_DNA"/>
</dbReference>
<protein>
    <recommendedName>
        <fullName evidence="1">ISXO2-like transposase domain-containing protein</fullName>
    </recommendedName>
</protein>
<dbReference type="Pfam" id="PF12762">
    <property type="entry name" value="DDE_Tnp_IS1595"/>
    <property type="match status" value="1"/>
</dbReference>